<organism evidence="1 2">
    <name type="scientific">Achromobacter ruhlandii</name>
    <dbReference type="NCBI Taxonomy" id="72557"/>
    <lineage>
        <taxon>Bacteria</taxon>
        <taxon>Pseudomonadati</taxon>
        <taxon>Pseudomonadota</taxon>
        <taxon>Betaproteobacteria</taxon>
        <taxon>Burkholderiales</taxon>
        <taxon>Alcaligenaceae</taxon>
        <taxon>Achromobacter</taxon>
    </lineage>
</organism>
<evidence type="ECO:0008006" key="3">
    <source>
        <dbReference type="Google" id="ProtNLM"/>
    </source>
</evidence>
<evidence type="ECO:0000313" key="2">
    <source>
        <dbReference type="Proteomes" id="UP000494122"/>
    </source>
</evidence>
<dbReference type="RefSeq" id="WP_232735007.1">
    <property type="nucleotide sequence ID" value="NZ_CADILE010000028.1"/>
</dbReference>
<dbReference type="Gene3D" id="3.30.50.20">
    <property type="entry name" value="prophage-derive protein ybcO"/>
    <property type="match status" value="1"/>
</dbReference>
<evidence type="ECO:0000313" key="1">
    <source>
        <dbReference type="EMBL" id="CAB3924850.1"/>
    </source>
</evidence>
<accession>A0A6S7ESM2</accession>
<protein>
    <recommendedName>
        <fullName evidence="3">DUF968 domain-containing protein</fullName>
    </recommendedName>
</protein>
<sequence>MTWNSTLKRTASLKVKTSMARSKVERREGLGRKVETVMGFYRPPGHKLPTLLRSEQHRRNVAALDCACCGRRGPSQAAHANTTKGMGLKACDSLTFPLCPECHRDLDQGGGLLKAARRHREWVYVDGTRAELMALGQWTPEIELHYQAACVPLKEAAE</sequence>
<gene>
    <name evidence="1" type="ORF">LMG3328_05729</name>
</gene>
<name>A0A6S7ESM2_9BURK</name>
<dbReference type="EMBL" id="CADILE010000028">
    <property type="protein sequence ID" value="CAB3924850.1"/>
    <property type="molecule type" value="Genomic_DNA"/>
</dbReference>
<dbReference type="Proteomes" id="UP000494122">
    <property type="component" value="Unassembled WGS sequence"/>
</dbReference>
<dbReference type="Pfam" id="PF06147">
    <property type="entry name" value="DUF968"/>
    <property type="match status" value="1"/>
</dbReference>
<dbReference type="InterPro" id="IPR010373">
    <property type="entry name" value="DUF968"/>
</dbReference>
<reference evidence="1 2" key="1">
    <citation type="submission" date="2020-04" db="EMBL/GenBank/DDBJ databases">
        <authorList>
            <person name="De Canck E."/>
        </authorList>
    </citation>
    <scope>NUCLEOTIDE SEQUENCE [LARGE SCALE GENOMIC DNA]</scope>
    <source>
        <strain evidence="1 2">LMG 3328</strain>
    </source>
</reference>
<proteinExistence type="predicted"/>
<dbReference type="AlphaFoldDB" id="A0A6S7ESM2"/>